<accession>A0A5N1J2G4</accession>
<protein>
    <recommendedName>
        <fullName evidence="3">DUF4276 family protein</fullName>
    </recommendedName>
</protein>
<evidence type="ECO:0000313" key="2">
    <source>
        <dbReference type="Proteomes" id="UP000326570"/>
    </source>
</evidence>
<proteinExistence type="predicted"/>
<organism evidence="1 2">
    <name type="scientific">Adhaeribacter soli</name>
    <dbReference type="NCBI Taxonomy" id="2607655"/>
    <lineage>
        <taxon>Bacteria</taxon>
        <taxon>Pseudomonadati</taxon>
        <taxon>Bacteroidota</taxon>
        <taxon>Cytophagia</taxon>
        <taxon>Cytophagales</taxon>
        <taxon>Hymenobacteraceae</taxon>
        <taxon>Adhaeribacter</taxon>
    </lineage>
</organism>
<comment type="caution">
    <text evidence="1">The sequence shown here is derived from an EMBL/GenBank/DDBJ whole genome shotgun (WGS) entry which is preliminary data.</text>
</comment>
<dbReference type="RefSeq" id="WP_150903310.1">
    <property type="nucleotide sequence ID" value="NZ_VTWT01000003.1"/>
</dbReference>
<keyword evidence="2" id="KW-1185">Reference proteome</keyword>
<sequence>MSVLFLSECYTETLLYSTLLYDQSHLYTHRHGVNEVLKSLKFQDLPFETLIGCIDNDKHLTFAYMNEFTVQQAEYGVAVLKHQQDESKILIQLSPAAETWLLETAKAANINPADFKLPATPDKLKVFSTINSKQNRAILKSFIKAIFTSGNERSNYLRGIVESYYEKPDWLK</sequence>
<evidence type="ECO:0008006" key="3">
    <source>
        <dbReference type="Google" id="ProtNLM"/>
    </source>
</evidence>
<evidence type="ECO:0000313" key="1">
    <source>
        <dbReference type="EMBL" id="KAA9340237.1"/>
    </source>
</evidence>
<dbReference type="EMBL" id="VTWT01000003">
    <property type="protein sequence ID" value="KAA9340237.1"/>
    <property type="molecule type" value="Genomic_DNA"/>
</dbReference>
<gene>
    <name evidence="1" type="ORF">F0P94_07775</name>
</gene>
<reference evidence="1 2" key="1">
    <citation type="submission" date="2019-09" db="EMBL/GenBank/DDBJ databases">
        <title>Genome sequence of Adhaeribacter sp. M2.</title>
        <authorList>
            <person name="Srinivasan S."/>
        </authorList>
    </citation>
    <scope>NUCLEOTIDE SEQUENCE [LARGE SCALE GENOMIC DNA]</scope>
    <source>
        <strain evidence="1 2">M2</strain>
    </source>
</reference>
<dbReference type="Proteomes" id="UP000326570">
    <property type="component" value="Unassembled WGS sequence"/>
</dbReference>
<dbReference type="AlphaFoldDB" id="A0A5N1J2G4"/>
<name>A0A5N1J2G4_9BACT</name>